<keyword evidence="1" id="KW-0805">Transcription regulation</keyword>
<evidence type="ECO:0000259" key="6">
    <source>
        <dbReference type="PROSITE" id="PS50977"/>
    </source>
</evidence>
<keyword evidence="2 4" id="KW-0238">DNA-binding</keyword>
<evidence type="ECO:0000313" key="8">
    <source>
        <dbReference type="Proteomes" id="UP000250462"/>
    </source>
</evidence>
<gene>
    <name evidence="7" type="ORF">DPM12_06655</name>
</gene>
<feature type="domain" description="HTH tetR-type" evidence="6">
    <location>
        <begin position="9"/>
        <end position="69"/>
    </location>
</feature>
<dbReference type="Pfam" id="PF16925">
    <property type="entry name" value="TetR_C_13"/>
    <property type="match status" value="1"/>
</dbReference>
<keyword evidence="3" id="KW-0804">Transcription</keyword>
<dbReference type="EMBL" id="QMIG01000004">
    <property type="protein sequence ID" value="RAW16325.1"/>
    <property type="molecule type" value="Genomic_DNA"/>
</dbReference>
<dbReference type="Proteomes" id="UP000250462">
    <property type="component" value="Unassembled WGS sequence"/>
</dbReference>
<evidence type="ECO:0000256" key="1">
    <source>
        <dbReference type="ARBA" id="ARBA00023015"/>
    </source>
</evidence>
<dbReference type="InterPro" id="IPR036271">
    <property type="entry name" value="Tet_transcr_reg_TetR-rel_C_sf"/>
</dbReference>
<dbReference type="Gene3D" id="1.10.357.10">
    <property type="entry name" value="Tetracycline Repressor, domain 2"/>
    <property type="match status" value="1"/>
</dbReference>
<dbReference type="Gene3D" id="1.10.10.60">
    <property type="entry name" value="Homeodomain-like"/>
    <property type="match status" value="1"/>
</dbReference>
<feature type="DNA-binding region" description="H-T-H motif" evidence="4">
    <location>
        <begin position="32"/>
        <end position="51"/>
    </location>
</feature>
<evidence type="ECO:0000256" key="5">
    <source>
        <dbReference type="SAM" id="MobiDB-lite"/>
    </source>
</evidence>
<dbReference type="PANTHER" id="PTHR47506:SF1">
    <property type="entry name" value="HTH-TYPE TRANSCRIPTIONAL REGULATOR YJDC"/>
    <property type="match status" value="1"/>
</dbReference>
<sequence length="248" mass="25986">MADRGRPRSFDRDAALRQAMELFWEHGYEGVAISDLTRAMGINTPSLYSAFHGKAALFREALDLYARTAGSMTDRALAEEPTARRAVEAILRGNATLYAQPGRPSGCMFVLSATNYSTKSSEVHDFVAEQRRKTVAAIERRLARGVREGELPAGTDVGAMAAFYGTVLHGMAIEARDGVSRTTLESIVDSAMLAWDTLLQQEDAAADPGGTGEAGASGTDTGDAGTEAGAPTSAASAGTGRAPSTPPA</sequence>
<dbReference type="InterPro" id="IPR011075">
    <property type="entry name" value="TetR_C"/>
</dbReference>
<dbReference type="InterPro" id="IPR009057">
    <property type="entry name" value="Homeodomain-like_sf"/>
</dbReference>
<dbReference type="SUPFAM" id="SSF46689">
    <property type="entry name" value="Homeodomain-like"/>
    <property type="match status" value="1"/>
</dbReference>
<protein>
    <submittedName>
        <fullName evidence="7">TetR/AcrR family transcriptional regulator</fullName>
    </submittedName>
</protein>
<evidence type="ECO:0000256" key="4">
    <source>
        <dbReference type="PROSITE-ProRule" id="PRU00335"/>
    </source>
</evidence>
<dbReference type="InterPro" id="IPR001647">
    <property type="entry name" value="HTH_TetR"/>
</dbReference>
<dbReference type="RefSeq" id="WP_112257537.1">
    <property type="nucleotide sequence ID" value="NZ_QMIG01000004.1"/>
</dbReference>
<dbReference type="GO" id="GO:0003677">
    <property type="term" value="F:DNA binding"/>
    <property type="evidence" value="ECO:0007669"/>
    <property type="project" value="UniProtKB-UniRule"/>
</dbReference>
<dbReference type="SUPFAM" id="SSF48498">
    <property type="entry name" value="Tetracyclin repressor-like, C-terminal domain"/>
    <property type="match status" value="1"/>
</dbReference>
<accession>A0A329QVJ3</accession>
<dbReference type="AlphaFoldDB" id="A0A329QVJ3"/>
<feature type="region of interest" description="Disordered" evidence="5">
    <location>
        <begin position="205"/>
        <end position="248"/>
    </location>
</feature>
<dbReference type="PROSITE" id="PS50977">
    <property type="entry name" value="HTH_TETR_2"/>
    <property type="match status" value="1"/>
</dbReference>
<evidence type="ECO:0000256" key="2">
    <source>
        <dbReference type="ARBA" id="ARBA00023125"/>
    </source>
</evidence>
<feature type="compositionally biased region" description="Low complexity" evidence="5">
    <location>
        <begin position="216"/>
        <end position="248"/>
    </location>
</feature>
<reference evidence="7 8" key="1">
    <citation type="submission" date="2018-06" db="EMBL/GenBank/DDBJ databases">
        <title>Phytoactinopolyspora halophila sp. nov., a novel halophilic actinomycete isolated from a saline soil in China.</title>
        <authorList>
            <person name="Tang S.-K."/>
        </authorList>
    </citation>
    <scope>NUCLEOTIDE SEQUENCE [LARGE SCALE GENOMIC DNA]</scope>
    <source>
        <strain evidence="7 8">YIM 96934</strain>
    </source>
</reference>
<keyword evidence="8" id="KW-1185">Reference proteome</keyword>
<dbReference type="Pfam" id="PF00440">
    <property type="entry name" value="TetR_N"/>
    <property type="match status" value="1"/>
</dbReference>
<dbReference type="PANTHER" id="PTHR47506">
    <property type="entry name" value="TRANSCRIPTIONAL REGULATORY PROTEIN"/>
    <property type="match status" value="1"/>
</dbReference>
<name>A0A329QVJ3_9ACTN</name>
<dbReference type="OrthoDB" id="9805134at2"/>
<proteinExistence type="predicted"/>
<organism evidence="7 8">
    <name type="scientific">Phytoactinopolyspora halophila</name>
    <dbReference type="NCBI Taxonomy" id="1981511"/>
    <lineage>
        <taxon>Bacteria</taxon>
        <taxon>Bacillati</taxon>
        <taxon>Actinomycetota</taxon>
        <taxon>Actinomycetes</taxon>
        <taxon>Jiangellales</taxon>
        <taxon>Jiangellaceae</taxon>
        <taxon>Phytoactinopolyspora</taxon>
    </lineage>
</organism>
<evidence type="ECO:0000256" key="3">
    <source>
        <dbReference type="ARBA" id="ARBA00023163"/>
    </source>
</evidence>
<evidence type="ECO:0000313" key="7">
    <source>
        <dbReference type="EMBL" id="RAW16325.1"/>
    </source>
</evidence>
<comment type="caution">
    <text evidence="7">The sequence shown here is derived from an EMBL/GenBank/DDBJ whole genome shotgun (WGS) entry which is preliminary data.</text>
</comment>